<organism evidence="1 2">
    <name type="scientific">Rhodoferax koreensis</name>
    <dbReference type="NCBI Taxonomy" id="1842727"/>
    <lineage>
        <taxon>Bacteria</taxon>
        <taxon>Pseudomonadati</taxon>
        <taxon>Pseudomonadota</taxon>
        <taxon>Betaproteobacteria</taxon>
        <taxon>Burkholderiales</taxon>
        <taxon>Comamonadaceae</taxon>
        <taxon>Rhodoferax</taxon>
    </lineage>
</organism>
<gene>
    <name evidence="1" type="ORF">RD110_12805</name>
</gene>
<protein>
    <submittedName>
        <fullName evidence="1">Uncharacterized protein</fullName>
    </submittedName>
</protein>
<accession>A0A1P8JW31</accession>
<keyword evidence="2" id="KW-1185">Reference proteome</keyword>
<dbReference type="STRING" id="1842727.RD110_12805"/>
<sequence length="184" mass="19431">MPKPHHHATELWAIEGQFTQLIYSPKGGIEGLLIDTDGTPTQFVTDPQDASVGEMLRALQPGQQLRIEGAEEGPSPKGESAHFVYRLARVAAIDGVEPTPAVAHAKAKGRVLRFNYAKHGEPNGVVLDNGDFVHTRPDGLAALGLQIGDQVVAEGPARPLATGEGRVIEAHSVNGQPFGPGQTA</sequence>
<dbReference type="OrthoDB" id="8850091at2"/>
<reference evidence="1 2" key="1">
    <citation type="submission" date="2017-01" db="EMBL/GenBank/DDBJ databases">
        <authorList>
            <person name="Mah S.A."/>
            <person name="Swanson W.J."/>
            <person name="Moy G.W."/>
            <person name="Vacquier V.D."/>
        </authorList>
    </citation>
    <scope>NUCLEOTIDE SEQUENCE [LARGE SCALE GENOMIC DNA]</scope>
    <source>
        <strain evidence="1 2">DCY110</strain>
    </source>
</reference>
<proteinExistence type="predicted"/>
<dbReference type="RefSeq" id="WP_076199841.1">
    <property type="nucleotide sequence ID" value="NZ_CP019236.1"/>
</dbReference>
<evidence type="ECO:0000313" key="2">
    <source>
        <dbReference type="Proteomes" id="UP000186609"/>
    </source>
</evidence>
<dbReference type="AlphaFoldDB" id="A0A1P8JW31"/>
<dbReference type="EMBL" id="CP019236">
    <property type="protein sequence ID" value="APW37962.1"/>
    <property type="molecule type" value="Genomic_DNA"/>
</dbReference>
<evidence type="ECO:0000313" key="1">
    <source>
        <dbReference type="EMBL" id="APW37962.1"/>
    </source>
</evidence>
<dbReference type="Proteomes" id="UP000186609">
    <property type="component" value="Chromosome"/>
</dbReference>
<name>A0A1P8JW31_9BURK</name>
<dbReference type="KEGG" id="rhy:RD110_12805"/>